<accession>A0A2U8PE89</accession>
<sequence length="418" mass="45752">MEWKDVMTVWATLKNVVEHWASRELRRPYVGYVASSGGNAMTAGQTFLPEASYFGVRMVEMGLREGGKFFSSFLPLGVVLTEFSFGDGRQRRPTILSNDEIAAQLKAAGAAPGYVDFKNIYAVRRAPMKQDNLSLFVGLFRLPFHDVAQQVLQLAADLTTQTGLAPGVSDGLRVAEKIYDRVAGLFGLNIVTPLFSYADGNALGRSGYLLVAGSDLDEAVAKRLVVTDDRLVLDGQRVSGLDYCLLAIEFTASLLPEGPDTINPLTQLGFHRHWQGVASSIMKRELEHADEQMLTLRSEVITSPELAENDRLVAIGAYQTSYDKLVERVTPKNAHRGWEEALLADPNDKTIVKPAVTELLKGMQIRLLTGIKDAPDDPDKLFASEAFALRKTVGKAPLVDTSSAVALARVLNRTAKAR</sequence>
<evidence type="ECO:0000313" key="1">
    <source>
        <dbReference type="EMBL" id="AWL96082.1"/>
    </source>
</evidence>
<proteinExistence type="predicted"/>
<organism evidence="1 2">
    <name type="scientific">Bradyrhizobium ottawaense</name>
    <dbReference type="NCBI Taxonomy" id="931866"/>
    <lineage>
        <taxon>Bacteria</taxon>
        <taxon>Pseudomonadati</taxon>
        <taxon>Pseudomonadota</taxon>
        <taxon>Alphaproteobacteria</taxon>
        <taxon>Hyphomicrobiales</taxon>
        <taxon>Nitrobacteraceae</taxon>
        <taxon>Bradyrhizobium</taxon>
    </lineage>
</organism>
<gene>
    <name evidence="1" type="ORF">CIT37_31065</name>
</gene>
<protein>
    <submittedName>
        <fullName evidence="1">Uncharacterized protein</fullName>
    </submittedName>
</protein>
<reference evidence="1 2" key="2">
    <citation type="journal article" date="2017" name="Syst. Appl. Microbiol.">
        <title>Soybeans inoculated with root zone soils of Canadian native legumes harbour diverse and novel Bradyrhizobium spp. that possess agricultural potential.</title>
        <authorList>
            <person name="Bromfield E.S.P."/>
            <person name="Cloutier S."/>
            <person name="Tambong J.T."/>
            <person name="Tran Thi T.V."/>
        </authorList>
    </citation>
    <scope>NUCLEOTIDE SEQUENCE [LARGE SCALE GENOMIC DNA]</scope>
    <source>
        <strain evidence="1 2">OO99</strain>
    </source>
</reference>
<reference evidence="1 2" key="1">
    <citation type="journal article" date="2014" name="Int. J. Syst. Evol. Microbiol.">
        <title>Bradyrhizobium ottawaense sp. nov., a symbiotic nitrogen fixing bacterium from root nodules of soybeans in Canada.</title>
        <authorList>
            <person name="Yu X."/>
            <person name="Cloutier S."/>
            <person name="Tambong J.T."/>
            <person name="Bromfield E.S."/>
        </authorList>
    </citation>
    <scope>NUCLEOTIDE SEQUENCE [LARGE SCALE GENOMIC DNA]</scope>
    <source>
        <strain evidence="1 2">OO99</strain>
    </source>
</reference>
<name>A0A2U8PE89_9BRAD</name>
<dbReference type="EMBL" id="CP029425">
    <property type="protein sequence ID" value="AWL96082.1"/>
    <property type="molecule type" value="Genomic_DNA"/>
</dbReference>
<dbReference type="AlphaFoldDB" id="A0A2U8PE89"/>
<evidence type="ECO:0000313" key="2">
    <source>
        <dbReference type="Proteomes" id="UP000215703"/>
    </source>
</evidence>
<dbReference type="Proteomes" id="UP000215703">
    <property type="component" value="Chromosome"/>
</dbReference>
<dbReference type="KEGG" id="bot:CIT37_31065"/>